<evidence type="ECO:0000313" key="2">
    <source>
        <dbReference type="Proteomes" id="UP000184782"/>
    </source>
</evidence>
<dbReference type="AlphaFoldDB" id="A0A1N6I0G7"/>
<accession>A0A1N6I0G7</accession>
<evidence type="ECO:0000313" key="1">
    <source>
        <dbReference type="EMBL" id="SIO25506.1"/>
    </source>
</evidence>
<dbReference type="PROSITE" id="PS51257">
    <property type="entry name" value="PROKAR_LIPOPROTEIN"/>
    <property type="match status" value="1"/>
</dbReference>
<dbReference type="STRING" id="59733.SAMN05421769_3058"/>
<dbReference type="OrthoDB" id="1270165at2"/>
<organism evidence="1 2">
    <name type="scientific">Chryseobacterium scophthalmum</name>
    <dbReference type="NCBI Taxonomy" id="59733"/>
    <lineage>
        <taxon>Bacteria</taxon>
        <taxon>Pseudomonadati</taxon>
        <taxon>Bacteroidota</taxon>
        <taxon>Flavobacteriia</taxon>
        <taxon>Flavobacteriales</taxon>
        <taxon>Weeksellaceae</taxon>
        <taxon>Chryseobacterium group</taxon>
        <taxon>Chryseobacterium</taxon>
    </lineage>
</organism>
<reference evidence="2" key="1">
    <citation type="submission" date="2016-12" db="EMBL/GenBank/DDBJ databases">
        <authorList>
            <person name="Varghese N."/>
            <person name="Submissions S."/>
        </authorList>
    </citation>
    <scope>NUCLEOTIDE SEQUENCE [LARGE SCALE GENOMIC DNA]</scope>
    <source>
        <strain evidence="2">DSM 16779</strain>
    </source>
</reference>
<evidence type="ECO:0008006" key="3">
    <source>
        <dbReference type="Google" id="ProtNLM"/>
    </source>
</evidence>
<keyword evidence="2" id="KW-1185">Reference proteome</keyword>
<proteinExistence type="predicted"/>
<name>A0A1N6I0G7_9FLAO</name>
<dbReference type="Proteomes" id="UP000184782">
    <property type="component" value="Unassembled WGS sequence"/>
</dbReference>
<dbReference type="EMBL" id="FSRQ01000002">
    <property type="protein sequence ID" value="SIO25506.1"/>
    <property type="molecule type" value="Genomic_DNA"/>
</dbReference>
<protein>
    <recommendedName>
        <fullName evidence="3">Lipoprotein</fullName>
    </recommendedName>
</protein>
<gene>
    <name evidence="1" type="ORF">SAMN05421769_3058</name>
</gene>
<dbReference type="RefSeq" id="WP_074231115.1">
    <property type="nucleotide sequence ID" value="NZ_FSRQ01000002.1"/>
</dbReference>
<sequence length="155" mass="18317">MKKIIILALLIFLYSCKQQSNNEIFVSDKIYNTLIEDINKLNENNKKLNVFYVFSRQDTLIILATEKENEVFPIDRISKLGAFKYKDYKIIIAESYNPKYDIIKKKNALNNNFIKETKNNGSFDEDIQFGYIYKMISSNNIELIKKGELKEFFIK</sequence>